<accession>A0ABU1HDF2</accession>
<name>A0ABU1HDF2_9GAMM</name>
<sequence length="228" mass="25789">MERMTARKRSVWWRRLVLGAALSMLPGLALAHPHGWIDMSMRVIIDDDGRVEALHQRWRMDPFYSLVLLEELGRAQGEESLEQRLDLLGMEIRDTLAPQGYFTELHHGEAAVGLGEVREYTVMERDGRVEFIFLLPLETPLLLENEPLVYRVFDPTYYIEILHEENGEGPSDDALVLTGAESRCSTRILPADPDPAKIAQAARLDITDEAPDGLGRYFAETGEIQCDA</sequence>
<dbReference type="Proteomes" id="UP001251374">
    <property type="component" value="Unassembled WGS sequence"/>
</dbReference>
<organism evidence="1 2">
    <name type="scientific">Franzmannia qiaohouensis</name>
    <dbReference type="NCBI Taxonomy" id="1329370"/>
    <lineage>
        <taxon>Bacteria</taxon>
        <taxon>Pseudomonadati</taxon>
        <taxon>Pseudomonadota</taxon>
        <taxon>Gammaproteobacteria</taxon>
        <taxon>Oceanospirillales</taxon>
        <taxon>Halomonadaceae</taxon>
        <taxon>Franzmannia</taxon>
    </lineage>
</organism>
<evidence type="ECO:0000313" key="1">
    <source>
        <dbReference type="EMBL" id="MDR5905381.1"/>
    </source>
</evidence>
<keyword evidence="2" id="KW-1185">Reference proteome</keyword>
<dbReference type="EMBL" id="JARWAM010000005">
    <property type="protein sequence ID" value="MDR5905381.1"/>
    <property type="molecule type" value="Genomic_DNA"/>
</dbReference>
<proteinExistence type="predicted"/>
<evidence type="ECO:0000313" key="2">
    <source>
        <dbReference type="Proteomes" id="UP001251374"/>
    </source>
</evidence>
<reference evidence="1 2" key="1">
    <citation type="submission" date="2023-04" db="EMBL/GenBank/DDBJ databases">
        <title>A long-awaited taxogenomic arrangement of the family Halomonadaceae.</title>
        <authorList>
            <person name="De La Haba R."/>
            <person name="Chuvochina M."/>
            <person name="Wittouck S."/>
            <person name="Arahal D.R."/>
            <person name="Sanchez-Porro C."/>
            <person name="Hugenholtz P."/>
            <person name="Ventosa A."/>
        </authorList>
    </citation>
    <scope>NUCLEOTIDE SEQUENCE [LARGE SCALE GENOMIC DNA]</scope>
    <source>
        <strain evidence="1 2">DSM 26770</strain>
    </source>
</reference>
<protein>
    <submittedName>
        <fullName evidence="1">DUF1007 family protein</fullName>
    </submittedName>
</protein>
<dbReference type="RefSeq" id="WP_309719842.1">
    <property type="nucleotide sequence ID" value="NZ_JARWAM010000005.1"/>
</dbReference>
<gene>
    <name evidence="1" type="ORF">QC821_08855</name>
</gene>
<dbReference type="Pfam" id="PF06226">
    <property type="entry name" value="DUF1007"/>
    <property type="match status" value="1"/>
</dbReference>
<comment type="caution">
    <text evidence="1">The sequence shown here is derived from an EMBL/GenBank/DDBJ whole genome shotgun (WGS) entry which is preliminary data.</text>
</comment>
<dbReference type="InterPro" id="IPR010412">
    <property type="entry name" value="DUF1007"/>
</dbReference>